<name>A0A1I0HDR6_9GAMM</name>
<dbReference type="Proteomes" id="UP000198762">
    <property type="component" value="Unassembled WGS sequence"/>
</dbReference>
<accession>A0A1I0HDR6</accession>
<dbReference type="STRING" id="430453.SAMN04487962_12721"/>
<gene>
    <name evidence="1" type="ORF">SAMN04487962_12721</name>
</gene>
<sequence>MGEFEAYRRALPPGAPVRDENRHVLTQRLTWLTHSQNLEWSLFLFYSPSDRDAYLRPRVGYQVDDHLSVEAGGNLFFGAQEETFFGQFEDNNNLYLGVRYGF</sequence>
<evidence type="ECO:0000313" key="2">
    <source>
        <dbReference type="Proteomes" id="UP000198762"/>
    </source>
</evidence>
<dbReference type="RefSeq" id="WP_177186091.1">
    <property type="nucleotide sequence ID" value="NZ_FOHZ01000027.1"/>
</dbReference>
<dbReference type="EMBL" id="FOHZ01000027">
    <property type="protein sequence ID" value="SET81895.1"/>
    <property type="molecule type" value="Genomic_DNA"/>
</dbReference>
<keyword evidence="2" id="KW-1185">Reference proteome</keyword>
<reference evidence="2" key="1">
    <citation type="submission" date="2016-10" db="EMBL/GenBank/DDBJ databases">
        <authorList>
            <person name="Varghese N."/>
            <person name="Submissions S."/>
        </authorList>
    </citation>
    <scope>NUCLEOTIDE SEQUENCE [LARGE SCALE GENOMIC DNA]</scope>
    <source>
        <strain evidence="2">CGMCC 1.6489</strain>
    </source>
</reference>
<protein>
    <submittedName>
        <fullName evidence="1">Uncharacterized protein</fullName>
    </submittedName>
</protein>
<dbReference type="AlphaFoldDB" id="A0A1I0HDR6"/>
<proteinExistence type="predicted"/>
<organism evidence="1 2">
    <name type="scientific">Marinobacter segnicrescens</name>
    <dbReference type="NCBI Taxonomy" id="430453"/>
    <lineage>
        <taxon>Bacteria</taxon>
        <taxon>Pseudomonadati</taxon>
        <taxon>Pseudomonadota</taxon>
        <taxon>Gammaproteobacteria</taxon>
        <taxon>Pseudomonadales</taxon>
        <taxon>Marinobacteraceae</taxon>
        <taxon>Marinobacter</taxon>
    </lineage>
</organism>
<evidence type="ECO:0000313" key="1">
    <source>
        <dbReference type="EMBL" id="SET81895.1"/>
    </source>
</evidence>